<evidence type="ECO:0000313" key="4">
    <source>
        <dbReference type="EMBL" id="KAF7511822.1"/>
    </source>
</evidence>
<dbReference type="EMBL" id="JAACFV010000017">
    <property type="protein sequence ID" value="KAF7511822.1"/>
    <property type="molecule type" value="Genomic_DNA"/>
</dbReference>
<dbReference type="Pfam" id="PF00179">
    <property type="entry name" value="UQ_con"/>
    <property type="match status" value="1"/>
</dbReference>
<evidence type="ECO:0000313" key="5">
    <source>
        <dbReference type="Proteomes" id="UP000606974"/>
    </source>
</evidence>
<keyword evidence="1" id="KW-0833">Ubl conjugation pathway</keyword>
<organism evidence="4 5">
    <name type="scientific">Endocarpon pusillum</name>
    <dbReference type="NCBI Taxonomy" id="364733"/>
    <lineage>
        <taxon>Eukaryota</taxon>
        <taxon>Fungi</taxon>
        <taxon>Dikarya</taxon>
        <taxon>Ascomycota</taxon>
        <taxon>Pezizomycotina</taxon>
        <taxon>Eurotiomycetes</taxon>
        <taxon>Chaetothyriomycetidae</taxon>
        <taxon>Verrucariales</taxon>
        <taxon>Verrucariaceae</taxon>
        <taxon>Endocarpon</taxon>
    </lineage>
</organism>
<keyword evidence="5" id="KW-1185">Reference proteome</keyword>
<reference evidence="4" key="1">
    <citation type="submission" date="2020-02" db="EMBL/GenBank/DDBJ databases">
        <authorList>
            <person name="Palmer J.M."/>
        </authorList>
    </citation>
    <scope>NUCLEOTIDE SEQUENCE</scope>
    <source>
        <strain evidence="4">EPUS1.4</strain>
        <tissue evidence="4">Thallus</tissue>
    </source>
</reference>
<evidence type="ECO:0000259" key="3">
    <source>
        <dbReference type="PROSITE" id="PS50127"/>
    </source>
</evidence>
<name>A0A8H7ARV5_9EURO</name>
<dbReference type="SUPFAM" id="SSF54495">
    <property type="entry name" value="UBC-like"/>
    <property type="match status" value="1"/>
</dbReference>
<evidence type="ECO:0000256" key="1">
    <source>
        <dbReference type="ARBA" id="ARBA00022786"/>
    </source>
</evidence>
<protein>
    <recommendedName>
        <fullName evidence="3">UBC core domain-containing protein</fullName>
    </recommendedName>
</protein>
<dbReference type="PROSITE" id="PS50127">
    <property type="entry name" value="UBC_2"/>
    <property type="match status" value="1"/>
</dbReference>
<dbReference type="OrthoDB" id="9973183at2759"/>
<sequence length="193" mass="20854">MPKSHSSSTATPPKSRSPPATTKTTATTTAGSSPATKRLLHEIAEYSPHPNPALLHLGPTSDANLLQWEAVLKGPPSSPYAGGLWLLSISIPPTYPLLPPKLTFLTPICHPNINFATGEICLTLLTTEHWSPLYTLSSTLSAVQQLLLDPVAESPLNVDIANLYREGDRVGAEGLVRFWTGEKRWSGEGRRLD</sequence>
<dbReference type="InterPro" id="IPR000608">
    <property type="entry name" value="UBC"/>
</dbReference>
<feature type="region of interest" description="Disordered" evidence="2">
    <location>
        <begin position="1"/>
        <end position="34"/>
    </location>
</feature>
<dbReference type="InterPro" id="IPR050113">
    <property type="entry name" value="Ub_conjugating_enzyme"/>
</dbReference>
<dbReference type="SMART" id="SM00212">
    <property type="entry name" value="UBCc"/>
    <property type="match status" value="1"/>
</dbReference>
<dbReference type="CDD" id="cd23812">
    <property type="entry name" value="UBCc_ScPEX4-like"/>
    <property type="match status" value="1"/>
</dbReference>
<dbReference type="AlphaFoldDB" id="A0A8H7ARV5"/>
<gene>
    <name evidence="4" type="ORF">GJ744_003553</name>
</gene>
<evidence type="ECO:0000256" key="2">
    <source>
        <dbReference type="SAM" id="MobiDB-lite"/>
    </source>
</evidence>
<dbReference type="PANTHER" id="PTHR24067">
    <property type="entry name" value="UBIQUITIN-CONJUGATING ENZYME E2"/>
    <property type="match status" value="1"/>
</dbReference>
<proteinExistence type="predicted"/>
<dbReference type="InterPro" id="IPR016135">
    <property type="entry name" value="UBQ-conjugating_enzyme/RWD"/>
</dbReference>
<comment type="caution">
    <text evidence="4">The sequence shown here is derived from an EMBL/GenBank/DDBJ whole genome shotgun (WGS) entry which is preliminary data.</text>
</comment>
<dbReference type="Proteomes" id="UP000606974">
    <property type="component" value="Unassembled WGS sequence"/>
</dbReference>
<accession>A0A8H7ARV5</accession>
<dbReference type="Gene3D" id="3.10.110.10">
    <property type="entry name" value="Ubiquitin Conjugating Enzyme"/>
    <property type="match status" value="1"/>
</dbReference>
<feature type="domain" description="UBC core" evidence="3">
    <location>
        <begin position="34"/>
        <end position="185"/>
    </location>
</feature>